<protein>
    <recommendedName>
        <fullName evidence="4">Major capsid protein N-terminal domain-containing protein</fullName>
    </recommendedName>
</protein>
<feature type="domain" description="Major capsid protein C-terminal" evidence="1">
    <location>
        <begin position="224"/>
        <end position="430"/>
    </location>
</feature>
<evidence type="ECO:0000259" key="2">
    <source>
        <dbReference type="Pfam" id="PF16903"/>
    </source>
</evidence>
<dbReference type="EMBL" id="MN740277">
    <property type="protein sequence ID" value="QHT97450.1"/>
    <property type="molecule type" value="Genomic_DNA"/>
</dbReference>
<dbReference type="AlphaFoldDB" id="A0A6C0IY37"/>
<feature type="domain" description="Major capsid protein N-terminal" evidence="2">
    <location>
        <begin position="25"/>
        <end position="221"/>
    </location>
</feature>
<dbReference type="SUPFAM" id="SSF49749">
    <property type="entry name" value="Group II dsDNA viruses VP"/>
    <property type="match status" value="2"/>
</dbReference>
<evidence type="ECO:0000313" key="3">
    <source>
        <dbReference type="EMBL" id="QHT97450.1"/>
    </source>
</evidence>
<dbReference type="Gene3D" id="2.70.9.20">
    <property type="entry name" value="Major capsid protein Vp54"/>
    <property type="match status" value="1"/>
</dbReference>
<evidence type="ECO:0000259" key="1">
    <source>
        <dbReference type="Pfam" id="PF04451"/>
    </source>
</evidence>
<organism evidence="3">
    <name type="scientific">viral metagenome</name>
    <dbReference type="NCBI Taxonomy" id="1070528"/>
    <lineage>
        <taxon>unclassified sequences</taxon>
        <taxon>metagenomes</taxon>
        <taxon>organismal metagenomes</taxon>
    </lineage>
</organism>
<sequence length="433" mass="50302">MGLGYFQLTVASDEDKYLVGNPQFTYFKSVHKRHTNFSLQNVSLNFSGETYMGKHSNFSKKIYTNIPKNGDLIHRMYLMINLDFDGAQKELIESIGVSGFSLIDYIEISIGGQIIDKHTGDWLHIYHEHFLDSSKNDLLCDMINIHNVAKYKSSLRDGILYLPLAFWFNKDPGVSLPIIALNNNEVKINVKFNPRNKINNKVNNLLIIQNVELLVEYIHLDVEEKRLFVNNSHQYLIEQIQYSDLNNLPLKLNEFDEDSDYEKYNHKINVPFKNPIKELFWCIQDLNYNNKVNKGNNLFNFWLNLNSEERTSQLIDAKIMINGKEIFEPKSYNYFLSVLKYQYHSGNNYTNIDVLTEPKIIYSEGSGVYCYSFSLKPEEFQPSGSLNFSKLDNVELNIRVKRDKNGSNQKIIKLFAINYNILNIISGQAGLIF</sequence>
<evidence type="ECO:0008006" key="4">
    <source>
        <dbReference type="Google" id="ProtNLM"/>
    </source>
</evidence>
<reference evidence="3" key="1">
    <citation type="journal article" date="2020" name="Nature">
        <title>Giant virus diversity and host interactions through global metagenomics.</title>
        <authorList>
            <person name="Schulz F."/>
            <person name="Roux S."/>
            <person name="Paez-Espino D."/>
            <person name="Jungbluth S."/>
            <person name="Walsh D.A."/>
            <person name="Denef V.J."/>
            <person name="McMahon K.D."/>
            <person name="Konstantinidis K.T."/>
            <person name="Eloe-Fadrosh E.A."/>
            <person name="Kyrpides N.C."/>
            <person name="Woyke T."/>
        </authorList>
    </citation>
    <scope>NUCLEOTIDE SEQUENCE</scope>
    <source>
        <strain evidence="3">GVMAG-M-3300025138-11</strain>
    </source>
</reference>
<dbReference type="Pfam" id="PF04451">
    <property type="entry name" value="Capsid_NCLDV"/>
    <property type="match status" value="1"/>
</dbReference>
<dbReference type="InterPro" id="IPR007542">
    <property type="entry name" value="MCP_C"/>
</dbReference>
<dbReference type="Gene3D" id="2.70.9.10">
    <property type="entry name" value="Adenovirus Type 2 Hexon, domain 4"/>
    <property type="match status" value="1"/>
</dbReference>
<dbReference type="InterPro" id="IPR016112">
    <property type="entry name" value="VP_dsDNA_II"/>
</dbReference>
<accession>A0A6C0IY37</accession>
<name>A0A6C0IY37_9ZZZZ</name>
<dbReference type="GO" id="GO:0005198">
    <property type="term" value="F:structural molecule activity"/>
    <property type="evidence" value="ECO:0007669"/>
    <property type="project" value="InterPro"/>
</dbReference>
<proteinExistence type="predicted"/>
<dbReference type="InterPro" id="IPR031654">
    <property type="entry name" value="Capsid_N"/>
</dbReference>
<dbReference type="Pfam" id="PF16903">
    <property type="entry name" value="Capsid_N"/>
    <property type="match status" value="1"/>
</dbReference>
<dbReference type="InterPro" id="IPR038519">
    <property type="entry name" value="MCP_C_sf"/>
</dbReference>